<evidence type="ECO:0008006" key="4">
    <source>
        <dbReference type="Google" id="ProtNLM"/>
    </source>
</evidence>
<organism evidence="2 3">
    <name type="scientific">Heterodera trifolii</name>
    <dbReference type="NCBI Taxonomy" id="157864"/>
    <lineage>
        <taxon>Eukaryota</taxon>
        <taxon>Metazoa</taxon>
        <taxon>Ecdysozoa</taxon>
        <taxon>Nematoda</taxon>
        <taxon>Chromadorea</taxon>
        <taxon>Rhabditida</taxon>
        <taxon>Tylenchina</taxon>
        <taxon>Tylenchomorpha</taxon>
        <taxon>Tylenchoidea</taxon>
        <taxon>Heteroderidae</taxon>
        <taxon>Heteroderinae</taxon>
        <taxon>Heterodera</taxon>
    </lineage>
</organism>
<protein>
    <recommendedName>
        <fullName evidence="4">Secreted protein</fullName>
    </recommendedName>
</protein>
<dbReference type="AlphaFoldDB" id="A0ABD2LII1"/>
<evidence type="ECO:0000256" key="1">
    <source>
        <dbReference type="SAM" id="SignalP"/>
    </source>
</evidence>
<evidence type="ECO:0000313" key="2">
    <source>
        <dbReference type="EMBL" id="KAL3114717.1"/>
    </source>
</evidence>
<feature type="chain" id="PRO_5044741150" description="Secreted protein" evidence="1">
    <location>
        <begin position="23"/>
        <end position="73"/>
    </location>
</feature>
<dbReference type="EMBL" id="JBICBT010000409">
    <property type="protein sequence ID" value="KAL3114717.1"/>
    <property type="molecule type" value="Genomic_DNA"/>
</dbReference>
<reference evidence="2 3" key="1">
    <citation type="submission" date="2024-10" db="EMBL/GenBank/DDBJ databases">
        <authorList>
            <person name="Kim D."/>
        </authorList>
    </citation>
    <scope>NUCLEOTIDE SEQUENCE [LARGE SCALE GENOMIC DNA]</scope>
    <source>
        <strain evidence="2">BH-2024</strain>
    </source>
</reference>
<sequence length="73" mass="8785">MFLPQCLQFFCLFLLWLLPALSDFISADCWLSVFELLPPRQLGLGIALISHRFDYYVEEHFKTRRWSLEYVQI</sequence>
<evidence type="ECO:0000313" key="3">
    <source>
        <dbReference type="Proteomes" id="UP001620626"/>
    </source>
</evidence>
<gene>
    <name evidence="2" type="ORF">niasHT_019038</name>
</gene>
<comment type="caution">
    <text evidence="2">The sequence shown here is derived from an EMBL/GenBank/DDBJ whole genome shotgun (WGS) entry which is preliminary data.</text>
</comment>
<keyword evidence="1" id="KW-0732">Signal</keyword>
<feature type="signal peptide" evidence="1">
    <location>
        <begin position="1"/>
        <end position="22"/>
    </location>
</feature>
<dbReference type="Proteomes" id="UP001620626">
    <property type="component" value="Unassembled WGS sequence"/>
</dbReference>
<accession>A0ABD2LII1</accession>
<keyword evidence="3" id="KW-1185">Reference proteome</keyword>
<proteinExistence type="predicted"/>
<name>A0ABD2LII1_9BILA</name>